<proteinExistence type="predicted"/>
<sequence>MFPCSAPYSARKGGFTVRSGAIRGGAAKAASLRGHPKVALLFPRITPPLGQGSTVAPQGNMLLHDTGADKKLWVESMMKSKDKNKKRRMIQTGKA</sequence>
<reference evidence="1" key="1">
    <citation type="submission" date="2022-06" db="EMBL/GenBank/DDBJ databases">
        <title>Genome sequencing of Brevibacillus sp. BB3-R1.</title>
        <authorList>
            <person name="Heo J."/>
            <person name="Lee D."/>
            <person name="Won M."/>
            <person name="Han B.-H."/>
            <person name="Hong S.-B."/>
            <person name="Kwon S.-W."/>
        </authorList>
    </citation>
    <scope>NUCLEOTIDE SEQUENCE</scope>
    <source>
        <strain evidence="1">BB3-R1</strain>
    </source>
</reference>
<dbReference type="EMBL" id="CP098755">
    <property type="protein sequence ID" value="USG66242.1"/>
    <property type="molecule type" value="Genomic_DNA"/>
</dbReference>
<gene>
    <name evidence="1" type="ORF">NDK47_02585</name>
</gene>
<organism evidence="1 2">
    <name type="scientific">Brevibacillus ruminantium</name>
    <dbReference type="NCBI Taxonomy" id="2950604"/>
    <lineage>
        <taxon>Bacteria</taxon>
        <taxon>Bacillati</taxon>
        <taxon>Bacillota</taxon>
        <taxon>Bacilli</taxon>
        <taxon>Bacillales</taxon>
        <taxon>Paenibacillaceae</taxon>
        <taxon>Brevibacillus</taxon>
    </lineage>
</organism>
<evidence type="ECO:0000313" key="1">
    <source>
        <dbReference type="EMBL" id="USG66242.1"/>
    </source>
</evidence>
<keyword evidence="2" id="KW-1185">Reference proteome</keyword>
<protein>
    <submittedName>
        <fullName evidence="1">Uncharacterized protein</fullName>
    </submittedName>
</protein>
<accession>A0ABY4WJK2</accession>
<dbReference type="Proteomes" id="UP001056500">
    <property type="component" value="Chromosome"/>
</dbReference>
<dbReference type="RefSeq" id="WP_251873354.1">
    <property type="nucleotide sequence ID" value="NZ_CP098755.1"/>
</dbReference>
<name>A0ABY4WJK2_9BACL</name>
<evidence type="ECO:0000313" key="2">
    <source>
        <dbReference type="Proteomes" id="UP001056500"/>
    </source>
</evidence>